<evidence type="ECO:0000313" key="1">
    <source>
        <dbReference type="EMBL" id="RID45823.1"/>
    </source>
</evidence>
<evidence type="ECO:0000313" key="2">
    <source>
        <dbReference type="Proteomes" id="UP000264353"/>
    </source>
</evidence>
<sequence length="68" mass="8050">MPQEFFADFDLTATLHHKKDYRKHEVQYLIVQQPLKNQFHLLQETVLSVCKEREASVGKEKGKPFVYS</sequence>
<dbReference type="AlphaFoldDB" id="A0A397Y7H3"/>
<protein>
    <submittedName>
        <fullName evidence="1">Uncharacterized protein</fullName>
    </submittedName>
</protein>
<organism evidence="1 2">
    <name type="scientific">Brassica campestris</name>
    <name type="common">Field mustard</name>
    <dbReference type="NCBI Taxonomy" id="3711"/>
    <lineage>
        <taxon>Eukaryota</taxon>
        <taxon>Viridiplantae</taxon>
        <taxon>Streptophyta</taxon>
        <taxon>Embryophyta</taxon>
        <taxon>Tracheophyta</taxon>
        <taxon>Spermatophyta</taxon>
        <taxon>Magnoliopsida</taxon>
        <taxon>eudicotyledons</taxon>
        <taxon>Gunneridae</taxon>
        <taxon>Pentapetalae</taxon>
        <taxon>rosids</taxon>
        <taxon>malvids</taxon>
        <taxon>Brassicales</taxon>
        <taxon>Brassicaceae</taxon>
        <taxon>Brassiceae</taxon>
        <taxon>Brassica</taxon>
    </lineage>
</organism>
<reference evidence="1 2" key="1">
    <citation type="submission" date="2018-06" db="EMBL/GenBank/DDBJ databases">
        <title>WGS assembly of Brassica rapa FPsc.</title>
        <authorList>
            <person name="Bowman J."/>
            <person name="Kohchi T."/>
            <person name="Yamato K."/>
            <person name="Jenkins J."/>
            <person name="Shu S."/>
            <person name="Ishizaki K."/>
            <person name="Yamaoka S."/>
            <person name="Nishihama R."/>
            <person name="Nakamura Y."/>
            <person name="Berger F."/>
            <person name="Adam C."/>
            <person name="Aki S."/>
            <person name="Althoff F."/>
            <person name="Araki T."/>
            <person name="Arteaga-Vazquez M."/>
            <person name="Balasubrmanian S."/>
            <person name="Bauer D."/>
            <person name="Boehm C."/>
            <person name="Briginshaw L."/>
            <person name="Caballero-Perez J."/>
            <person name="Catarino B."/>
            <person name="Chen F."/>
            <person name="Chiyoda S."/>
            <person name="Chovatia M."/>
            <person name="Davies K."/>
            <person name="Delmans M."/>
            <person name="Demura T."/>
            <person name="Dierschke T."/>
            <person name="Dolan L."/>
            <person name="Dorantes-Acosta A."/>
            <person name="Eklund D."/>
            <person name="Florent S."/>
            <person name="Flores-Sandoval E."/>
            <person name="Fujiyama A."/>
            <person name="Fukuzawa H."/>
            <person name="Galik B."/>
            <person name="Grimanelli D."/>
            <person name="Grimwood J."/>
            <person name="Grossniklaus U."/>
            <person name="Hamada T."/>
            <person name="Haseloff J."/>
            <person name="Hetherington A."/>
            <person name="Higo A."/>
            <person name="Hirakawa Y."/>
            <person name="Hundley H."/>
            <person name="Ikeda Y."/>
            <person name="Inoue K."/>
            <person name="Inoue S."/>
            <person name="Ishida S."/>
            <person name="Jia Q."/>
            <person name="Kakita M."/>
            <person name="Kanazawa T."/>
            <person name="Kawai Y."/>
            <person name="Kawashima T."/>
            <person name="Kennedy M."/>
            <person name="Kinose K."/>
            <person name="Kinoshita T."/>
            <person name="Kohara Y."/>
            <person name="Koide E."/>
            <person name="Komatsu K."/>
            <person name="Kopischke S."/>
            <person name="Kubo M."/>
            <person name="Kyozuka J."/>
            <person name="Lagercrantz U."/>
            <person name="Lin S."/>
            <person name="Lindquist E."/>
            <person name="Lipzen A."/>
            <person name="Lu C."/>
            <person name="Luna E."/>
            <person name="Martienssen R."/>
            <person name="Minamino N."/>
            <person name="Mizutani M."/>
            <person name="Mizutani M."/>
            <person name="Mochizuki N."/>
            <person name="Monte I."/>
            <person name="Mosher R."/>
            <person name="Nagasaki H."/>
            <person name="Nakagami H."/>
            <person name="Naramoto S."/>
            <person name="Nishitani K."/>
            <person name="Ohtani M."/>
            <person name="Okamoto T."/>
            <person name="Okumura M."/>
            <person name="Phillips J."/>
            <person name="Pollak B."/>
            <person name="Reinders A."/>
            <person name="Roevekamp M."/>
            <person name="Sano R."/>
            <person name="Sawa S."/>
            <person name="Schmid M."/>
            <person name="Shirakawa M."/>
            <person name="Solano R."/>
            <person name="Spunde A."/>
            <person name="Suetsugu N."/>
            <person name="Sugano S."/>
            <person name="Sugiyama A."/>
            <person name="Sun R."/>
            <person name="Suzuki Y."/>
            <person name="Takenaka M."/>
            <person name="Takezawa D."/>
            <person name="Tomogane H."/>
            <person name="Tsuzuki M."/>
            <person name="Ueda T."/>
            <person name="Umeda M."/>
            <person name="Ward J."/>
            <person name="Watanabe Y."/>
            <person name="Yazaki K."/>
            <person name="Yokoyama R."/>
            <person name="Yoshitake Y."/>
            <person name="Yotsui I."/>
            <person name="Zachgo S."/>
            <person name="Schmutz J."/>
        </authorList>
    </citation>
    <scope>NUCLEOTIDE SEQUENCE [LARGE SCALE GENOMIC DNA]</scope>
    <source>
        <strain evidence="2">cv. B-3</strain>
    </source>
</reference>
<gene>
    <name evidence="1" type="ORF">BRARA_I02520</name>
</gene>
<dbReference type="Proteomes" id="UP000264353">
    <property type="component" value="Chromosome A9"/>
</dbReference>
<dbReference type="EMBL" id="CM010636">
    <property type="protein sequence ID" value="RID45823.1"/>
    <property type="molecule type" value="Genomic_DNA"/>
</dbReference>
<accession>A0A397Y7H3</accession>
<name>A0A397Y7H3_BRACM</name>
<proteinExistence type="predicted"/>